<reference evidence="2 3" key="1">
    <citation type="submission" date="2024-08" db="EMBL/GenBank/DDBJ databases">
        <title>Insights into the chromosomal genome structure of Flemingia macrophylla.</title>
        <authorList>
            <person name="Ding Y."/>
            <person name="Zhao Y."/>
            <person name="Bi W."/>
            <person name="Wu M."/>
            <person name="Zhao G."/>
            <person name="Gong Y."/>
            <person name="Li W."/>
            <person name="Zhang P."/>
        </authorList>
    </citation>
    <scope>NUCLEOTIDE SEQUENCE [LARGE SCALE GENOMIC DNA]</scope>
    <source>
        <strain evidence="2">DYQJB</strain>
        <tissue evidence="2">Leaf</tissue>
    </source>
</reference>
<keyword evidence="3" id="KW-1185">Reference proteome</keyword>
<dbReference type="AlphaFoldDB" id="A0ABD1LFT6"/>
<comment type="caution">
    <text evidence="2">The sequence shown here is derived from an EMBL/GenBank/DDBJ whole genome shotgun (WGS) entry which is preliminary data.</text>
</comment>
<dbReference type="Proteomes" id="UP001603857">
    <property type="component" value="Unassembled WGS sequence"/>
</dbReference>
<protein>
    <submittedName>
        <fullName evidence="2">Uncharacterized protein</fullName>
    </submittedName>
</protein>
<gene>
    <name evidence="2" type="ORF">Fmac_026715</name>
</gene>
<evidence type="ECO:0000256" key="1">
    <source>
        <dbReference type="SAM" id="MobiDB-lite"/>
    </source>
</evidence>
<accession>A0ABD1LFT6</accession>
<organism evidence="2 3">
    <name type="scientific">Flemingia macrophylla</name>
    <dbReference type="NCBI Taxonomy" id="520843"/>
    <lineage>
        <taxon>Eukaryota</taxon>
        <taxon>Viridiplantae</taxon>
        <taxon>Streptophyta</taxon>
        <taxon>Embryophyta</taxon>
        <taxon>Tracheophyta</taxon>
        <taxon>Spermatophyta</taxon>
        <taxon>Magnoliopsida</taxon>
        <taxon>eudicotyledons</taxon>
        <taxon>Gunneridae</taxon>
        <taxon>Pentapetalae</taxon>
        <taxon>rosids</taxon>
        <taxon>fabids</taxon>
        <taxon>Fabales</taxon>
        <taxon>Fabaceae</taxon>
        <taxon>Papilionoideae</taxon>
        <taxon>50 kb inversion clade</taxon>
        <taxon>NPAAA clade</taxon>
        <taxon>indigoferoid/millettioid clade</taxon>
        <taxon>Phaseoleae</taxon>
        <taxon>Flemingia</taxon>
    </lineage>
</organism>
<feature type="region of interest" description="Disordered" evidence="1">
    <location>
        <begin position="88"/>
        <end position="116"/>
    </location>
</feature>
<feature type="compositionally biased region" description="Polar residues" evidence="1">
    <location>
        <begin position="93"/>
        <end position="116"/>
    </location>
</feature>
<dbReference type="EMBL" id="JBGMDY010000009">
    <property type="protein sequence ID" value="KAL2322336.1"/>
    <property type="molecule type" value="Genomic_DNA"/>
</dbReference>
<proteinExistence type="predicted"/>
<sequence length="116" mass="13358">MDHCLTELLFNQVMTGNKLEKNFKTSAYSCTKCSKREIYPDYNRRKHCKPVENMEETRFDVNLTPNYEEHAETPAVVVLANNVEMSYDGNASDEVQGSSKQMRARPSFSQSQSRKP</sequence>
<evidence type="ECO:0000313" key="3">
    <source>
        <dbReference type="Proteomes" id="UP001603857"/>
    </source>
</evidence>
<name>A0ABD1LFT6_9FABA</name>
<evidence type="ECO:0000313" key="2">
    <source>
        <dbReference type="EMBL" id="KAL2322336.1"/>
    </source>
</evidence>